<evidence type="ECO:0000313" key="3">
    <source>
        <dbReference type="Proteomes" id="UP001501444"/>
    </source>
</evidence>
<feature type="region of interest" description="Disordered" evidence="1">
    <location>
        <begin position="123"/>
        <end position="199"/>
    </location>
</feature>
<dbReference type="PANTHER" id="PTHR14136">
    <property type="entry name" value="BTB_POZ DOMAIN-CONTAINING PROTEIN KCTD9"/>
    <property type="match status" value="1"/>
</dbReference>
<name>A0ABN3HPL0_9ACTN</name>
<dbReference type="SUPFAM" id="SSF141571">
    <property type="entry name" value="Pentapeptide repeat-like"/>
    <property type="match status" value="1"/>
</dbReference>
<comment type="caution">
    <text evidence="2">The sequence shown here is derived from an EMBL/GenBank/DDBJ whole genome shotgun (WGS) entry which is preliminary data.</text>
</comment>
<evidence type="ECO:0000256" key="1">
    <source>
        <dbReference type="SAM" id="MobiDB-lite"/>
    </source>
</evidence>
<dbReference type="Gene3D" id="2.160.20.80">
    <property type="entry name" value="E3 ubiquitin-protein ligase SopA"/>
    <property type="match status" value="1"/>
</dbReference>
<protein>
    <recommendedName>
        <fullName evidence="4">Pentapeptide repeat-containing protein</fullName>
    </recommendedName>
</protein>
<feature type="compositionally biased region" description="Low complexity" evidence="1">
    <location>
        <begin position="146"/>
        <end position="160"/>
    </location>
</feature>
<dbReference type="PANTHER" id="PTHR14136:SF17">
    <property type="entry name" value="BTB_POZ DOMAIN-CONTAINING PROTEIN KCTD9"/>
    <property type="match status" value="1"/>
</dbReference>
<dbReference type="InterPro" id="IPR051082">
    <property type="entry name" value="Pentapeptide-BTB/POZ_domain"/>
</dbReference>
<evidence type="ECO:0008006" key="4">
    <source>
        <dbReference type="Google" id="ProtNLM"/>
    </source>
</evidence>
<keyword evidence="3" id="KW-1185">Reference proteome</keyword>
<gene>
    <name evidence="2" type="ORF">GCM10010170_094350</name>
</gene>
<dbReference type="EMBL" id="BAAARV010000096">
    <property type="protein sequence ID" value="GAA2384820.1"/>
    <property type="molecule type" value="Genomic_DNA"/>
</dbReference>
<dbReference type="InterPro" id="IPR001646">
    <property type="entry name" value="5peptide_repeat"/>
</dbReference>
<organism evidence="2 3">
    <name type="scientific">Dactylosporangium salmoneum</name>
    <dbReference type="NCBI Taxonomy" id="53361"/>
    <lineage>
        <taxon>Bacteria</taxon>
        <taxon>Bacillati</taxon>
        <taxon>Actinomycetota</taxon>
        <taxon>Actinomycetes</taxon>
        <taxon>Micromonosporales</taxon>
        <taxon>Micromonosporaceae</taxon>
        <taxon>Dactylosporangium</taxon>
    </lineage>
</organism>
<feature type="compositionally biased region" description="Basic residues" evidence="1">
    <location>
        <begin position="181"/>
        <end position="190"/>
    </location>
</feature>
<dbReference type="Pfam" id="PF00805">
    <property type="entry name" value="Pentapeptide"/>
    <property type="match status" value="1"/>
</dbReference>
<evidence type="ECO:0000313" key="2">
    <source>
        <dbReference type="EMBL" id="GAA2384820.1"/>
    </source>
</evidence>
<dbReference type="Proteomes" id="UP001501444">
    <property type="component" value="Unassembled WGS sequence"/>
</dbReference>
<accession>A0ABN3HPL0</accession>
<sequence>MDAELRADCSRCFGICCVAPAFARSSDFAIDKPAGQPCPNLGDTFGCGIHTRLRERGFPGCTVYDCFGAGQHVAQVIYEGRDWRRDPASAPRMFDVFAAVRILHELMWYLTEARHLAESLAPSRSGATYPTKPGTESTLPSGGGPAAASAAAAAGPGAQLPLPPGGGTIRDGDALPAATGKRGRAGRRRSQATALTESGPGRAVAISSLAAAVDDALSATRALRDDADTLTPAAAEAHRDRIAPLLREVSAAARGARAKSPGRHLLGAKLRRADLRNADLRGALLIGADLRGADLRGADVIGADLRGADLRGADLSTTLFLIQSQLDAAAGDAATRLPQRLRHPAHWRSQ</sequence>
<dbReference type="RefSeq" id="WP_344619237.1">
    <property type="nucleotide sequence ID" value="NZ_BAAARV010000096.1"/>
</dbReference>
<reference evidence="2 3" key="1">
    <citation type="journal article" date="2019" name="Int. J. Syst. Evol. Microbiol.">
        <title>The Global Catalogue of Microorganisms (GCM) 10K type strain sequencing project: providing services to taxonomists for standard genome sequencing and annotation.</title>
        <authorList>
            <consortium name="The Broad Institute Genomics Platform"/>
            <consortium name="The Broad Institute Genome Sequencing Center for Infectious Disease"/>
            <person name="Wu L."/>
            <person name="Ma J."/>
        </authorList>
    </citation>
    <scope>NUCLEOTIDE SEQUENCE [LARGE SCALE GENOMIC DNA]</scope>
    <source>
        <strain evidence="2 3">JCM 3272</strain>
    </source>
</reference>
<proteinExistence type="predicted"/>